<dbReference type="PROSITE" id="PS00027">
    <property type="entry name" value="HOMEOBOX_1"/>
    <property type="match status" value="1"/>
</dbReference>
<keyword evidence="4 5" id="KW-0539">Nucleus</keyword>
<evidence type="ECO:0000313" key="9">
    <source>
        <dbReference type="Proteomes" id="UP000887575"/>
    </source>
</evidence>
<dbReference type="InterPro" id="IPR001356">
    <property type="entry name" value="HD"/>
</dbReference>
<feature type="compositionally biased region" description="Basic and acidic residues" evidence="7">
    <location>
        <begin position="80"/>
        <end position="98"/>
    </location>
</feature>
<feature type="region of interest" description="Disordered" evidence="7">
    <location>
        <begin position="284"/>
        <end position="316"/>
    </location>
</feature>
<evidence type="ECO:0000256" key="6">
    <source>
        <dbReference type="RuleBase" id="RU000682"/>
    </source>
</evidence>
<dbReference type="AlphaFoldDB" id="A0AAF3J4E3"/>
<dbReference type="InterPro" id="IPR020479">
    <property type="entry name" value="HD_metazoa"/>
</dbReference>
<dbReference type="InterPro" id="IPR009057">
    <property type="entry name" value="Homeodomain-like_sf"/>
</dbReference>
<keyword evidence="2 5" id="KW-0238">DNA-binding</keyword>
<dbReference type="SMART" id="SM00389">
    <property type="entry name" value="HOX"/>
    <property type="match status" value="1"/>
</dbReference>
<dbReference type="InterPro" id="IPR050394">
    <property type="entry name" value="Homeobox_NK-like"/>
</dbReference>
<evidence type="ECO:0000256" key="1">
    <source>
        <dbReference type="ARBA" id="ARBA00004123"/>
    </source>
</evidence>
<feature type="region of interest" description="Disordered" evidence="7">
    <location>
        <begin position="1"/>
        <end position="45"/>
    </location>
</feature>
<dbReference type="GO" id="GO:0005634">
    <property type="term" value="C:nucleus"/>
    <property type="evidence" value="ECO:0007669"/>
    <property type="project" value="UniProtKB-SubCell"/>
</dbReference>
<dbReference type="GO" id="GO:0000978">
    <property type="term" value="F:RNA polymerase II cis-regulatory region sequence-specific DNA binding"/>
    <property type="evidence" value="ECO:0007669"/>
    <property type="project" value="TreeGrafter"/>
</dbReference>
<dbReference type="PRINTS" id="PR00024">
    <property type="entry name" value="HOMEOBOX"/>
</dbReference>
<protein>
    <recommendedName>
        <fullName evidence="8">Homeobox domain-containing protein</fullName>
    </recommendedName>
</protein>
<evidence type="ECO:0000256" key="2">
    <source>
        <dbReference type="ARBA" id="ARBA00023125"/>
    </source>
</evidence>
<evidence type="ECO:0000256" key="3">
    <source>
        <dbReference type="ARBA" id="ARBA00023155"/>
    </source>
</evidence>
<comment type="subcellular location">
    <subcellularLocation>
        <location evidence="1 5 6">Nucleus</location>
    </subcellularLocation>
</comment>
<dbReference type="GO" id="GO:0000981">
    <property type="term" value="F:DNA-binding transcription factor activity, RNA polymerase II-specific"/>
    <property type="evidence" value="ECO:0007669"/>
    <property type="project" value="InterPro"/>
</dbReference>
<feature type="domain" description="Homeobox" evidence="8">
    <location>
        <begin position="225"/>
        <end position="285"/>
    </location>
</feature>
<evidence type="ECO:0000259" key="8">
    <source>
        <dbReference type="PROSITE" id="PS50071"/>
    </source>
</evidence>
<keyword evidence="9" id="KW-1185">Reference proteome</keyword>
<dbReference type="PANTHER" id="PTHR24340:SF35">
    <property type="entry name" value="HGTX, ISOFORM C"/>
    <property type="match status" value="1"/>
</dbReference>
<feature type="compositionally biased region" description="Basic and acidic residues" evidence="7">
    <location>
        <begin position="34"/>
        <end position="43"/>
    </location>
</feature>
<name>A0AAF3J4E3_9BILA</name>
<dbReference type="FunFam" id="1.10.10.60:FF:000391">
    <property type="entry name" value="Homeobox transcription factor"/>
    <property type="match status" value="1"/>
</dbReference>
<feature type="compositionally biased region" description="Basic and acidic residues" evidence="7">
    <location>
        <begin position="294"/>
        <end position="306"/>
    </location>
</feature>
<dbReference type="InterPro" id="IPR017970">
    <property type="entry name" value="Homeobox_CS"/>
</dbReference>
<accession>A0AAF3J4E3</accession>
<dbReference type="CDD" id="cd00086">
    <property type="entry name" value="homeodomain"/>
    <property type="match status" value="1"/>
</dbReference>
<evidence type="ECO:0000256" key="4">
    <source>
        <dbReference type="ARBA" id="ARBA00023242"/>
    </source>
</evidence>
<evidence type="ECO:0000313" key="10">
    <source>
        <dbReference type="WBParaSite" id="MBELARI_LOCUS15475"/>
    </source>
</evidence>
<keyword evidence="3 5" id="KW-0371">Homeobox</keyword>
<dbReference type="PANTHER" id="PTHR24340">
    <property type="entry name" value="HOMEOBOX PROTEIN NKX"/>
    <property type="match status" value="1"/>
</dbReference>
<evidence type="ECO:0000256" key="7">
    <source>
        <dbReference type="SAM" id="MobiDB-lite"/>
    </source>
</evidence>
<organism evidence="9 10">
    <name type="scientific">Mesorhabditis belari</name>
    <dbReference type="NCBI Taxonomy" id="2138241"/>
    <lineage>
        <taxon>Eukaryota</taxon>
        <taxon>Metazoa</taxon>
        <taxon>Ecdysozoa</taxon>
        <taxon>Nematoda</taxon>
        <taxon>Chromadorea</taxon>
        <taxon>Rhabditida</taxon>
        <taxon>Rhabditina</taxon>
        <taxon>Rhabditomorpha</taxon>
        <taxon>Rhabditoidea</taxon>
        <taxon>Rhabditidae</taxon>
        <taxon>Mesorhabditinae</taxon>
        <taxon>Mesorhabditis</taxon>
    </lineage>
</organism>
<feature type="DNA-binding region" description="Homeobox" evidence="5">
    <location>
        <begin position="227"/>
        <end position="286"/>
    </location>
</feature>
<dbReference type="SUPFAM" id="SSF46689">
    <property type="entry name" value="Homeodomain-like"/>
    <property type="match status" value="1"/>
</dbReference>
<feature type="compositionally biased region" description="Low complexity" evidence="7">
    <location>
        <begin position="69"/>
        <end position="78"/>
    </location>
</feature>
<dbReference type="GO" id="GO:0030154">
    <property type="term" value="P:cell differentiation"/>
    <property type="evidence" value="ECO:0007669"/>
    <property type="project" value="TreeGrafter"/>
</dbReference>
<dbReference type="Pfam" id="PF00046">
    <property type="entry name" value="Homeodomain"/>
    <property type="match status" value="1"/>
</dbReference>
<dbReference type="Proteomes" id="UP000887575">
    <property type="component" value="Unassembled WGS sequence"/>
</dbReference>
<dbReference type="PROSITE" id="PS50071">
    <property type="entry name" value="HOMEOBOX_2"/>
    <property type="match status" value="1"/>
</dbReference>
<dbReference type="WBParaSite" id="MBELARI_LOCUS15475">
    <property type="protein sequence ID" value="MBELARI_LOCUS15475"/>
    <property type="gene ID" value="MBELARI_LOCUS15475"/>
</dbReference>
<reference evidence="10" key="1">
    <citation type="submission" date="2024-02" db="UniProtKB">
        <authorList>
            <consortium name="WormBaseParasite"/>
        </authorList>
    </citation>
    <scope>IDENTIFICATION</scope>
</reference>
<feature type="region of interest" description="Disordered" evidence="7">
    <location>
        <begin position="63"/>
        <end position="106"/>
    </location>
</feature>
<evidence type="ECO:0000256" key="5">
    <source>
        <dbReference type="PROSITE-ProRule" id="PRU00108"/>
    </source>
</evidence>
<proteinExistence type="predicted"/>
<sequence>MSSTLDSSTRDRLSPLPVKSQLTLPTIGLTPSPDHIKEADSRRNSLKSASAYSISNLLDGSTKELLPVSHSRASSSTVSEEDRPTSETRCQSADDERVSPSASSAAESMGASVFPHFHFPNPSLLASTMMADMSNPLSLVGNGLDVAQAQHLQQAYLSLLLGQQLGTPATSPLRMLSAQQEQAARTAAALNPFALLSQLNGSQQAAALAARLQHPLQLSPNSLNINKKQSRPTFTGHQIFMLEKKFEQTKYLAGTDRAQLAQELNMSESQVKVWFQNRRTKWRKKEAADNALSGKEHQRAESRDGDSSPITHQTQQQALHSLHAFLTTN</sequence>
<dbReference type="Gene3D" id="1.10.10.60">
    <property type="entry name" value="Homeodomain-like"/>
    <property type="match status" value="1"/>
</dbReference>